<organism evidence="9 10">
    <name type="scientific">Nitrosomonas mobilis</name>
    <dbReference type="NCBI Taxonomy" id="51642"/>
    <lineage>
        <taxon>Bacteria</taxon>
        <taxon>Pseudomonadati</taxon>
        <taxon>Pseudomonadota</taxon>
        <taxon>Betaproteobacteria</taxon>
        <taxon>Nitrosomonadales</taxon>
        <taxon>Nitrosomonadaceae</taxon>
        <taxon>Nitrosomonas</taxon>
    </lineage>
</organism>
<dbReference type="InterPro" id="IPR025824">
    <property type="entry name" value="OB-fold_nuc-bd_dom"/>
</dbReference>
<evidence type="ECO:0000256" key="5">
    <source>
        <dbReference type="HAMAP-Rule" id="MF_00378"/>
    </source>
</evidence>
<keyword evidence="2 5" id="KW-0540">Nuclease</keyword>
<evidence type="ECO:0000259" key="7">
    <source>
        <dbReference type="Pfam" id="PF02601"/>
    </source>
</evidence>
<keyword evidence="4 5" id="KW-0269">Exonuclease</keyword>
<evidence type="ECO:0000256" key="1">
    <source>
        <dbReference type="ARBA" id="ARBA00022490"/>
    </source>
</evidence>
<dbReference type="HAMAP" id="MF_00378">
    <property type="entry name" value="Exonuc_7_L"/>
    <property type="match status" value="1"/>
</dbReference>
<evidence type="ECO:0000313" key="10">
    <source>
        <dbReference type="Proteomes" id="UP000198729"/>
    </source>
</evidence>
<comment type="function">
    <text evidence="5">Bidirectionally degrades single-stranded DNA into large acid-insoluble oligonucleotides, which are then degraded further into small acid-soluble oligonucleotides.</text>
</comment>
<sequence>MNIRLDSITDKTLWHISELNQNVRLILEQAFPLLWVTGEISNFKRYPSGHWYFSLKDDNAQVRCVMFRHKNTTLDWHPEDGMRVEARASVTLYEARGDFQLTVEHLRRAGLGRLFEAFEQLKTKLRQQGLFDTILKRSLPKYPKQIGVITSSNTAALRDVLITLHRRMPAIPIIIYPTPVQGENAAGNIVAALRLAAQRAECDVLILCRGGGSIEDLWAFNEEKVVLAIAACPIPVVTGIGHETDFTIADFVADARAPTPTGAAQLVCPDTSEIKQAMRQWRHRLQQSMERKIESCLQTTDLFAHRLTHPGDKIHQQQINLTQLQQRLLRAGARQLENHQWHIEVLKRRISASQPDIAKNKRYQLELATRLVRAMNNRMQNLTCSIAGLVKQLSHLDPQAVLARGYSIAYTAQGDVLRHYRQVSSGDNVQVVLAHGRVHASVVKSIK</sequence>
<dbReference type="EC" id="3.1.11.6" evidence="5"/>
<dbReference type="GO" id="GO:0005737">
    <property type="term" value="C:cytoplasm"/>
    <property type="evidence" value="ECO:0007669"/>
    <property type="project" value="UniProtKB-SubCell"/>
</dbReference>
<dbReference type="RefSeq" id="WP_090284680.1">
    <property type="nucleotide sequence ID" value="NZ_FMWO01000034.1"/>
</dbReference>
<dbReference type="NCBIfam" id="TIGR00237">
    <property type="entry name" value="xseA"/>
    <property type="match status" value="1"/>
</dbReference>
<dbReference type="InterPro" id="IPR020579">
    <property type="entry name" value="Exonuc_VII_lsu_C"/>
</dbReference>
<dbReference type="EMBL" id="FMWO01000034">
    <property type="protein sequence ID" value="SCZ84857.1"/>
    <property type="molecule type" value="Genomic_DNA"/>
</dbReference>
<evidence type="ECO:0000256" key="6">
    <source>
        <dbReference type="RuleBase" id="RU004355"/>
    </source>
</evidence>
<keyword evidence="10" id="KW-1185">Reference proteome</keyword>
<comment type="subcellular location">
    <subcellularLocation>
        <location evidence="5 6">Cytoplasm</location>
    </subcellularLocation>
</comment>
<evidence type="ECO:0000259" key="8">
    <source>
        <dbReference type="Pfam" id="PF13742"/>
    </source>
</evidence>
<name>A0A1G5SCY8_9PROT</name>
<comment type="catalytic activity">
    <reaction evidence="5 6">
        <text>Exonucleolytic cleavage in either 5'- to 3'- or 3'- to 5'-direction to yield nucleoside 5'-phosphates.</text>
        <dbReference type="EC" id="3.1.11.6"/>
    </reaction>
</comment>
<evidence type="ECO:0000256" key="2">
    <source>
        <dbReference type="ARBA" id="ARBA00022722"/>
    </source>
</evidence>
<comment type="similarity">
    <text evidence="5 6">Belongs to the XseA family.</text>
</comment>
<gene>
    <name evidence="5 9" type="primary">xseA</name>
    <name evidence="9" type="ORF">NSMM_280027</name>
</gene>
<feature type="domain" description="OB-fold nucleic acid binding" evidence="8">
    <location>
        <begin position="15"/>
        <end position="106"/>
    </location>
</feature>
<dbReference type="Pfam" id="PF13742">
    <property type="entry name" value="tRNA_anti_2"/>
    <property type="match status" value="1"/>
</dbReference>
<accession>A0A1G5SCY8</accession>
<reference evidence="9 10" key="1">
    <citation type="submission" date="2016-10" db="EMBL/GenBank/DDBJ databases">
        <authorList>
            <person name="de Groot N.N."/>
        </authorList>
    </citation>
    <scope>NUCLEOTIDE SEQUENCE [LARGE SCALE GENOMIC DNA]</scope>
    <source>
        <strain evidence="9">1</strain>
    </source>
</reference>
<evidence type="ECO:0000256" key="3">
    <source>
        <dbReference type="ARBA" id="ARBA00022801"/>
    </source>
</evidence>
<dbReference type="GO" id="GO:0009318">
    <property type="term" value="C:exodeoxyribonuclease VII complex"/>
    <property type="evidence" value="ECO:0007669"/>
    <property type="project" value="UniProtKB-UniRule"/>
</dbReference>
<dbReference type="STRING" id="51642.NSMM_280027"/>
<evidence type="ECO:0000256" key="4">
    <source>
        <dbReference type="ARBA" id="ARBA00022839"/>
    </source>
</evidence>
<dbReference type="PANTHER" id="PTHR30008">
    <property type="entry name" value="EXODEOXYRIBONUCLEASE 7 LARGE SUBUNIT"/>
    <property type="match status" value="1"/>
</dbReference>
<dbReference type="Proteomes" id="UP000198729">
    <property type="component" value="Unassembled WGS sequence"/>
</dbReference>
<dbReference type="OrthoDB" id="9802795at2"/>
<dbReference type="AlphaFoldDB" id="A0A1G5SCY8"/>
<dbReference type="CDD" id="cd04489">
    <property type="entry name" value="ExoVII_LU_OBF"/>
    <property type="match status" value="1"/>
</dbReference>
<comment type="subunit">
    <text evidence="5">Heterooligomer composed of large and small subunits.</text>
</comment>
<proteinExistence type="inferred from homology"/>
<dbReference type="GO" id="GO:0006308">
    <property type="term" value="P:DNA catabolic process"/>
    <property type="evidence" value="ECO:0007669"/>
    <property type="project" value="UniProtKB-UniRule"/>
</dbReference>
<dbReference type="PANTHER" id="PTHR30008:SF0">
    <property type="entry name" value="EXODEOXYRIBONUCLEASE 7 LARGE SUBUNIT"/>
    <property type="match status" value="1"/>
</dbReference>
<protein>
    <recommendedName>
        <fullName evidence="5">Exodeoxyribonuclease 7 large subunit</fullName>
        <ecNumber evidence="5">3.1.11.6</ecNumber>
    </recommendedName>
    <alternativeName>
        <fullName evidence="5">Exodeoxyribonuclease VII large subunit</fullName>
        <shortName evidence="5">Exonuclease VII large subunit</shortName>
    </alternativeName>
</protein>
<evidence type="ECO:0000313" key="9">
    <source>
        <dbReference type="EMBL" id="SCZ84857.1"/>
    </source>
</evidence>
<keyword evidence="1 5" id="KW-0963">Cytoplasm</keyword>
<keyword evidence="3 5" id="KW-0378">Hydrolase</keyword>
<dbReference type="InterPro" id="IPR003753">
    <property type="entry name" value="Exonuc_VII_L"/>
</dbReference>
<dbReference type="GO" id="GO:0003676">
    <property type="term" value="F:nucleic acid binding"/>
    <property type="evidence" value="ECO:0007669"/>
    <property type="project" value="InterPro"/>
</dbReference>
<dbReference type="Pfam" id="PF02601">
    <property type="entry name" value="Exonuc_VII_L"/>
    <property type="match status" value="1"/>
</dbReference>
<dbReference type="GO" id="GO:0008855">
    <property type="term" value="F:exodeoxyribonuclease VII activity"/>
    <property type="evidence" value="ECO:0007669"/>
    <property type="project" value="UniProtKB-UniRule"/>
</dbReference>
<feature type="domain" description="Exonuclease VII large subunit C-terminal" evidence="7">
    <location>
        <begin position="130"/>
        <end position="440"/>
    </location>
</feature>